<dbReference type="Proteomes" id="UP000236291">
    <property type="component" value="Unassembled WGS sequence"/>
</dbReference>
<evidence type="ECO:0000313" key="1">
    <source>
        <dbReference type="EMBL" id="PNX87969.1"/>
    </source>
</evidence>
<dbReference type="AlphaFoldDB" id="A0A2K3MB16"/>
<name>A0A2K3MB16_TRIPR</name>
<dbReference type="EMBL" id="ASHM01055252">
    <property type="protein sequence ID" value="PNX87969.1"/>
    <property type="molecule type" value="Genomic_DNA"/>
</dbReference>
<gene>
    <name evidence="1" type="ORF">L195_g044069</name>
</gene>
<sequence length="104" mass="11602">MTIWSLWRKRNTQIWEDKVETVLQIIGRANHTLHVWQHAQSTAANRSASSNLPTSVATLMQLFSCRRMQFAMGACLRDKVAGFVAAFSCHDSGTFTATSAEAWG</sequence>
<organism evidence="1 2">
    <name type="scientific">Trifolium pratense</name>
    <name type="common">Red clover</name>
    <dbReference type="NCBI Taxonomy" id="57577"/>
    <lineage>
        <taxon>Eukaryota</taxon>
        <taxon>Viridiplantae</taxon>
        <taxon>Streptophyta</taxon>
        <taxon>Embryophyta</taxon>
        <taxon>Tracheophyta</taxon>
        <taxon>Spermatophyta</taxon>
        <taxon>Magnoliopsida</taxon>
        <taxon>eudicotyledons</taxon>
        <taxon>Gunneridae</taxon>
        <taxon>Pentapetalae</taxon>
        <taxon>rosids</taxon>
        <taxon>fabids</taxon>
        <taxon>Fabales</taxon>
        <taxon>Fabaceae</taxon>
        <taxon>Papilionoideae</taxon>
        <taxon>50 kb inversion clade</taxon>
        <taxon>NPAAA clade</taxon>
        <taxon>Hologalegina</taxon>
        <taxon>IRL clade</taxon>
        <taxon>Trifolieae</taxon>
        <taxon>Trifolium</taxon>
    </lineage>
</organism>
<reference evidence="1 2" key="1">
    <citation type="journal article" date="2014" name="Am. J. Bot.">
        <title>Genome assembly and annotation for red clover (Trifolium pratense; Fabaceae).</title>
        <authorList>
            <person name="Istvanek J."/>
            <person name="Jaros M."/>
            <person name="Krenek A."/>
            <person name="Repkova J."/>
        </authorList>
    </citation>
    <scope>NUCLEOTIDE SEQUENCE [LARGE SCALE GENOMIC DNA]</scope>
    <source>
        <strain evidence="2">cv. Tatra</strain>
        <tissue evidence="1">Young leaves</tissue>
    </source>
</reference>
<comment type="caution">
    <text evidence="1">The sequence shown here is derived from an EMBL/GenBank/DDBJ whole genome shotgun (WGS) entry which is preliminary data.</text>
</comment>
<accession>A0A2K3MB16</accession>
<evidence type="ECO:0000313" key="2">
    <source>
        <dbReference type="Proteomes" id="UP000236291"/>
    </source>
</evidence>
<reference evidence="1 2" key="2">
    <citation type="journal article" date="2017" name="Front. Plant Sci.">
        <title>Gene Classification and Mining of Molecular Markers Useful in Red Clover (Trifolium pratense) Breeding.</title>
        <authorList>
            <person name="Istvanek J."/>
            <person name="Dluhosova J."/>
            <person name="Dluhos P."/>
            <person name="Patkova L."/>
            <person name="Nedelnik J."/>
            <person name="Repkova J."/>
        </authorList>
    </citation>
    <scope>NUCLEOTIDE SEQUENCE [LARGE SCALE GENOMIC DNA]</scope>
    <source>
        <strain evidence="2">cv. Tatra</strain>
        <tissue evidence="1">Young leaves</tissue>
    </source>
</reference>
<proteinExistence type="predicted"/>
<protein>
    <submittedName>
        <fullName evidence="1">Uncharacterized protein</fullName>
    </submittedName>
</protein>